<dbReference type="Proteomes" id="UP000295375">
    <property type="component" value="Unassembled WGS sequence"/>
</dbReference>
<dbReference type="AlphaFoldDB" id="A0A4R6UNS2"/>
<dbReference type="EMBL" id="SNYM01000012">
    <property type="protein sequence ID" value="TDQ46845.1"/>
    <property type="molecule type" value="Genomic_DNA"/>
</dbReference>
<gene>
    <name evidence="2" type="ORF">EV696_112107</name>
</gene>
<evidence type="ECO:0000313" key="3">
    <source>
        <dbReference type="Proteomes" id="UP000295375"/>
    </source>
</evidence>
<protein>
    <submittedName>
        <fullName evidence="2">NAD(P)-dependent dehydrogenase (Short-subunit alcohol dehydrogenase family)</fullName>
    </submittedName>
</protein>
<dbReference type="Gene3D" id="3.40.50.720">
    <property type="entry name" value="NAD(P)-binding Rossmann-like Domain"/>
    <property type="match status" value="1"/>
</dbReference>
<dbReference type="Pfam" id="PF00106">
    <property type="entry name" value="adh_short"/>
    <property type="match status" value="1"/>
</dbReference>
<dbReference type="PRINTS" id="PR00080">
    <property type="entry name" value="SDRFAMILY"/>
</dbReference>
<dbReference type="PRINTS" id="PR00081">
    <property type="entry name" value="GDHRDH"/>
</dbReference>
<evidence type="ECO:0000256" key="1">
    <source>
        <dbReference type="RuleBase" id="RU000363"/>
    </source>
</evidence>
<sequence length="231" mass="25230">MSGLFIVTGANRGLGRASAEKLLASGKHVVLACRQPEEIKDEFDNQTHAHVLPLDITSDASVKAFAEQIKKLDKPIEALINNAGVFLETSKRTNNHTSLLEADLKLIQQTIDTNTFGIIRVVQALHSLLQKGARIVNVASGMGQLSEMEGGYPGYRLSKTGVNVLTRILADELGERGIIVSSVCPGWVKTDMGGPDANRDIDQGIETIVWLALQIDIESGLFWRDKEVLDW</sequence>
<dbReference type="InterPro" id="IPR036291">
    <property type="entry name" value="NAD(P)-bd_dom_sf"/>
</dbReference>
<dbReference type="PANTHER" id="PTHR43544">
    <property type="entry name" value="SHORT-CHAIN DEHYDROGENASE/REDUCTASE"/>
    <property type="match status" value="1"/>
</dbReference>
<dbReference type="InterPro" id="IPR002347">
    <property type="entry name" value="SDR_fam"/>
</dbReference>
<comment type="caution">
    <text evidence="2">The sequence shown here is derived from an EMBL/GenBank/DDBJ whole genome shotgun (WGS) entry which is preliminary data.</text>
</comment>
<evidence type="ECO:0000313" key="2">
    <source>
        <dbReference type="EMBL" id="TDQ46845.1"/>
    </source>
</evidence>
<dbReference type="GO" id="GO:0016491">
    <property type="term" value="F:oxidoreductase activity"/>
    <property type="evidence" value="ECO:0007669"/>
    <property type="project" value="TreeGrafter"/>
</dbReference>
<dbReference type="OrthoDB" id="5786478at2"/>
<comment type="similarity">
    <text evidence="1">Belongs to the short-chain dehydrogenases/reductases (SDR) family.</text>
</comment>
<dbReference type="PANTHER" id="PTHR43544:SF12">
    <property type="entry name" value="NAD(P)-BINDING ROSSMANN-FOLD SUPERFAMILY PROTEIN"/>
    <property type="match status" value="1"/>
</dbReference>
<dbReference type="GO" id="GO:0005737">
    <property type="term" value="C:cytoplasm"/>
    <property type="evidence" value="ECO:0007669"/>
    <property type="project" value="TreeGrafter"/>
</dbReference>
<dbReference type="RefSeq" id="WP_133591633.1">
    <property type="nucleotide sequence ID" value="NZ_CP037953.1"/>
</dbReference>
<organism evidence="2 3">
    <name type="scientific">Permianibacter aggregans</name>
    <dbReference type="NCBI Taxonomy" id="1510150"/>
    <lineage>
        <taxon>Bacteria</taxon>
        <taxon>Pseudomonadati</taxon>
        <taxon>Pseudomonadota</taxon>
        <taxon>Gammaproteobacteria</taxon>
        <taxon>Pseudomonadales</taxon>
        <taxon>Pseudomonadaceae</taxon>
        <taxon>Permianibacter</taxon>
    </lineage>
</organism>
<name>A0A4R6UNS2_9GAMM</name>
<accession>A0A4R6UNS2</accession>
<dbReference type="InterPro" id="IPR051468">
    <property type="entry name" value="Fungal_SecMetab_SDRs"/>
</dbReference>
<dbReference type="SUPFAM" id="SSF51735">
    <property type="entry name" value="NAD(P)-binding Rossmann-fold domains"/>
    <property type="match status" value="1"/>
</dbReference>
<proteinExistence type="inferred from homology"/>
<keyword evidence="3" id="KW-1185">Reference proteome</keyword>
<reference evidence="2 3" key="1">
    <citation type="submission" date="2019-03" db="EMBL/GenBank/DDBJ databases">
        <title>Genomic Encyclopedia of Type Strains, Phase IV (KMG-IV): sequencing the most valuable type-strain genomes for metagenomic binning, comparative biology and taxonomic classification.</title>
        <authorList>
            <person name="Goeker M."/>
        </authorList>
    </citation>
    <scope>NUCLEOTIDE SEQUENCE [LARGE SCALE GENOMIC DNA]</scope>
    <source>
        <strain evidence="2 3">DSM 103792</strain>
    </source>
</reference>